<dbReference type="PROSITE" id="PS01039">
    <property type="entry name" value="SBP_BACTERIAL_3"/>
    <property type="match status" value="1"/>
</dbReference>
<reference evidence="7 8" key="1">
    <citation type="submission" date="2018-06" db="EMBL/GenBank/DDBJ databases">
        <title>Genomic Encyclopedia of Type Strains, Phase IV (KMG-IV): sequencing the most valuable type-strain genomes for metagenomic binning, comparative biology and taxonomic classification.</title>
        <authorList>
            <person name="Goeker M."/>
        </authorList>
    </citation>
    <scope>NUCLEOTIDE SEQUENCE [LARGE SCALE GENOMIC DNA]</scope>
    <source>
        <strain evidence="7 8">DSM 24875</strain>
    </source>
</reference>
<dbReference type="InterPro" id="IPR018313">
    <property type="entry name" value="SBP_3_CS"/>
</dbReference>
<comment type="caution">
    <text evidence="7">The sequence shown here is derived from an EMBL/GenBank/DDBJ whole genome shotgun (WGS) entry which is preliminary data.</text>
</comment>
<proteinExistence type="inferred from homology"/>
<dbReference type="InterPro" id="IPR001638">
    <property type="entry name" value="Solute-binding_3/MltF_N"/>
</dbReference>
<dbReference type="SUPFAM" id="SSF53850">
    <property type="entry name" value="Periplasmic binding protein-like II"/>
    <property type="match status" value="1"/>
</dbReference>
<dbReference type="InterPro" id="IPR051455">
    <property type="entry name" value="Bact_solute-bind_prot3"/>
</dbReference>
<evidence type="ECO:0000256" key="1">
    <source>
        <dbReference type="ARBA" id="ARBA00010333"/>
    </source>
</evidence>
<dbReference type="EMBL" id="QNRK01000002">
    <property type="protein sequence ID" value="RBP17681.1"/>
    <property type="molecule type" value="Genomic_DNA"/>
</dbReference>
<evidence type="ECO:0000256" key="4">
    <source>
        <dbReference type="RuleBase" id="RU003744"/>
    </source>
</evidence>
<keyword evidence="3 5" id="KW-0732">Signal</keyword>
<feature type="chain" id="PRO_5017057367" evidence="5">
    <location>
        <begin position="24"/>
        <end position="338"/>
    </location>
</feature>
<keyword evidence="8" id="KW-1185">Reference proteome</keyword>
<evidence type="ECO:0000313" key="7">
    <source>
        <dbReference type="EMBL" id="RBP17681.1"/>
    </source>
</evidence>
<accession>A0A366FT18</accession>
<dbReference type="Proteomes" id="UP000253529">
    <property type="component" value="Unassembled WGS sequence"/>
</dbReference>
<gene>
    <name evidence="7" type="ORF">DFR50_102173</name>
</gene>
<dbReference type="PANTHER" id="PTHR30085">
    <property type="entry name" value="AMINO ACID ABC TRANSPORTER PERMEASE"/>
    <property type="match status" value="1"/>
</dbReference>
<feature type="domain" description="Solute-binding protein family 3/N-terminal" evidence="6">
    <location>
        <begin position="34"/>
        <end position="263"/>
    </location>
</feature>
<dbReference type="Pfam" id="PF00497">
    <property type="entry name" value="SBP_bac_3"/>
    <property type="match status" value="1"/>
</dbReference>
<protein>
    <submittedName>
        <fullName evidence="7">Amino acid ABC transporter substrate-binding protein (PAAT family)</fullName>
    </submittedName>
</protein>
<keyword evidence="2" id="KW-0813">Transport</keyword>
<feature type="signal peptide" evidence="5">
    <location>
        <begin position="1"/>
        <end position="23"/>
    </location>
</feature>
<evidence type="ECO:0000259" key="6">
    <source>
        <dbReference type="SMART" id="SM00062"/>
    </source>
</evidence>
<name>A0A366FT18_9HYPH</name>
<sequence length="338" mass="36415">MRMIKPLLAAAAALALAVGAADAQTLKTVQDRGKLVCGVSQGIAGFSIKDDKGEWSGFDVDFCRALAAAIFNDPSKVEFVPLTAAERFDALKDKKIDVLSRNSTWTLGREEDSNVVFAGVTYYDGQAFMTPKAAKATSALELDGAKVCVQKGTTSIPNVKDFFEANHVTYEIVEGDTVADLVGNYLSGKCTVLTTDESQLFALRSQFPKPGEHAILPDVISKEPLGPVVRQDDMQWLNLVKWMNFALLNAEEMGVSSKTIDEALQSQKPAVKRLVGTDGDFGKGLGLSNAWAANAVRSVGNYGEIFDRNVGAHTLLGIPRGLNELWDNGGIQYAPPIR</sequence>
<evidence type="ECO:0000313" key="8">
    <source>
        <dbReference type="Proteomes" id="UP000253529"/>
    </source>
</evidence>
<comment type="similarity">
    <text evidence="1 4">Belongs to the bacterial solute-binding protein 3 family.</text>
</comment>
<evidence type="ECO:0000256" key="5">
    <source>
        <dbReference type="SAM" id="SignalP"/>
    </source>
</evidence>
<dbReference type="AlphaFoldDB" id="A0A366FT18"/>
<organism evidence="7 8">
    <name type="scientific">Roseiarcus fermentans</name>
    <dbReference type="NCBI Taxonomy" id="1473586"/>
    <lineage>
        <taxon>Bacteria</taxon>
        <taxon>Pseudomonadati</taxon>
        <taxon>Pseudomonadota</taxon>
        <taxon>Alphaproteobacteria</taxon>
        <taxon>Hyphomicrobiales</taxon>
        <taxon>Roseiarcaceae</taxon>
        <taxon>Roseiarcus</taxon>
    </lineage>
</organism>
<evidence type="ECO:0000256" key="2">
    <source>
        <dbReference type="ARBA" id="ARBA00022448"/>
    </source>
</evidence>
<dbReference type="Gene3D" id="3.40.190.10">
    <property type="entry name" value="Periplasmic binding protein-like II"/>
    <property type="match status" value="2"/>
</dbReference>
<evidence type="ECO:0000256" key="3">
    <source>
        <dbReference type="ARBA" id="ARBA00022729"/>
    </source>
</evidence>
<dbReference type="GO" id="GO:0006865">
    <property type="term" value="P:amino acid transport"/>
    <property type="evidence" value="ECO:0007669"/>
    <property type="project" value="TreeGrafter"/>
</dbReference>
<dbReference type="RefSeq" id="WP_113887633.1">
    <property type="nucleotide sequence ID" value="NZ_QNRK01000002.1"/>
</dbReference>
<dbReference type="PANTHER" id="PTHR30085:SF7">
    <property type="entry name" value="AMINO-ACID ABC TRANSPORTER-BINDING PROTEIN YHDW-RELATED"/>
    <property type="match status" value="1"/>
</dbReference>
<dbReference type="OrthoDB" id="9777941at2"/>
<dbReference type="SMART" id="SM00062">
    <property type="entry name" value="PBPb"/>
    <property type="match status" value="1"/>
</dbReference>
<dbReference type="CDD" id="cd13692">
    <property type="entry name" value="PBP2_BztA"/>
    <property type="match status" value="1"/>
</dbReference>